<accession>A0A4R3J6G3</accession>
<dbReference type="OrthoDB" id="7477016at2"/>
<keyword evidence="3" id="KW-1185">Reference proteome</keyword>
<dbReference type="GO" id="GO:0003677">
    <property type="term" value="F:DNA binding"/>
    <property type="evidence" value="ECO:0007669"/>
    <property type="project" value="UniProtKB-KW"/>
</dbReference>
<dbReference type="RefSeq" id="WP_132939783.1">
    <property type="nucleotide sequence ID" value="NZ_CP119676.1"/>
</dbReference>
<keyword evidence="2" id="KW-0238">DNA-binding</keyword>
<dbReference type="Pfam" id="PF13467">
    <property type="entry name" value="RHH_4"/>
    <property type="match status" value="1"/>
</dbReference>
<dbReference type="InterPro" id="IPR038268">
    <property type="entry name" value="RHH_sf"/>
</dbReference>
<dbReference type="InterPro" id="IPR027373">
    <property type="entry name" value="RHH_dom"/>
</dbReference>
<proteinExistence type="predicted"/>
<feature type="domain" description="Ribbon-helix-helix" evidence="1">
    <location>
        <begin position="20"/>
        <end position="84"/>
    </location>
</feature>
<evidence type="ECO:0000259" key="1">
    <source>
        <dbReference type="Pfam" id="PF13467"/>
    </source>
</evidence>
<comment type="caution">
    <text evidence="2">The sequence shown here is derived from an EMBL/GenBank/DDBJ whole genome shotgun (WGS) entry which is preliminary data.</text>
</comment>
<evidence type="ECO:0000313" key="2">
    <source>
        <dbReference type="EMBL" id="TCS60967.1"/>
    </source>
</evidence>
<dbReference type="EMBL" id="SLZW01000009">
    <property type="protein sequence ID" value="TCS60967.1"/>
    <property type="molecule type" value="Genomic_DNA"/>
</dbReference>
<name>A0A4R3J6G3_9PROT</name>
<gene>
    <name evidence="2" type="ORF">EDD55_109128</name>
</gene>
<dbReference type="Proteomes" id="UP000295304">
    <property type="component" value="Unassembled WGS sequence"/>
</dbReference>
<dbReference type="Gene3D" id="1.10.3990.20">
    <property type="entry name" value="protein bp1543"/>
    <property type="match status" value="1"/>
</dbReference>
<protein>
    <submittedName>
        <fullName evidence="2">Putative DNA-binding ribbon-helix-helix protein</fullName>
    </submittedName>
</protein>
<organism evidence="2 3">
    <name type="scientific">Varunaivibrio sulfuroxidans</name>
    <dbReference type="NCBI Taxonomy" id="1773489"/>
    <lineage>
        <taxon>Bacteria</taxon>
        <taxon>Pseudomonadati</taxon>
        <taxon>Pseudomonadota</taxon>
        <taxon>Alphaproteobacteria</taxon>
        <taxon>Rhodospirillales</taxon>
        <taxon>Magnetovibrionaceae</taxon>
        <taxon>Varunaivibrio</taxon>
    </lineage>
</organism>
<evidence type="ECO:0000313" key="3">
    <source>
        <dbReference type="Proteomes" id="UP000295304"/>
    </source>
</evidence>
<sequence length="99" mass="10897">MIEHPTEETPSPTADPHVLRKHSVSIDGHQTSITLENAFWWRFCAIARSKNISLNKLIGEIDHVRTRTHAGNLSSAIRVFVLEQATGEHGLTSSGAARS</sequence>
<reference evidence="2 3" key="1">
    <citation type="submission" date="2019-03" db="EMBL/GenBank/DDBJ databases">
        <title>Genomic Encyclopedia of Type Strains, Phase IV (KMG-IV): sequencing the most valuable type-strain genomes for metagenomic binning, comparative biology and taxonomic classification.</title>
        <authorList>
            <person name="Goeker M."/>
        </authorList>
    </citation>
    <scope>NUCLEOTIDE SEQUENCE [LARGE SCALE GENOMIC DNA]</scope>
    <source>
        <strain evidence="2 3">DSM 101688</strain>
    </source>
</reference>
<dbReference type="AlphaFoldDB" id="A0A4R3J6G3"/>